<dbReference type="InterPro" id="IPR005824">
    <property type="entry name" value="KOW"/>
</dbReference>
<proteinExistence type="predicted"/>
<comment type="caution">
    <text evidence="3">The sequence shown here is derived from an EMBL/GenBank/DDBJ whole genome shotgun (WGS) entry which is preliminary data.</text>
</comment>
<name>A0AAW0AHL3_9AGAR</name>
<dbReference type="AlphaFoldDB" id="A0AAW0AHL3"/>
<dbReference type="SMART" id="SM00739">
    <property type="entry name" value="KOW"/>
    <property type="match status" value="3"/>
</dbReference>
<dbReference type="GO" id="GO:0006412">
    <property type="term" value="P:translation"/>
    <property type="evidence" value="ECO:0007669"/>
    <property type="project" value="InterPro"/>
</dbReference>
<gene>
    <name evidence="3" type="ORF">R3P38DRAFT_3210902</name>
</gene>
<feature type="region of interest" description="Disordered" evidence="1">
    <location>
        <begin position="1"/>
        <end position="229"/>
    </location>
</feature>
<keyword evidence="4" id="KW-1185">Reference proteome</keyword>
<evidence type="ECO:0000256" key="1">
    <source>
        <dbReference type="SAM" id="MobiDB-lite"/>
    </source>
</evidence>
<reference evidence="3 4" key="1">
    <citation type="journal article" date="2024" name="J Genomics">
        <title>Draft genome sequencing and assembly of Favolaschia claudopus CIRM-BRFM 2984 isolated from oak limbs.</title>
        <authorList>
            <person name="Navarro D."/>
            <person name="Drula E."/>
            <person name="Chaduli D."/>
            <person name="Cazenave R."/>
            <person name="Ahrendt S."/>
            <person name="Wang J."/>
            <person name="Lipzen A."/>
            <person name="Daum C."/>
            <person name="Barry K."/>
            <person name="Grigoriev I.V."/>
            <person name="Favel A."/>
            <person name="Rosso M.N."/>
            <person name="Martin F."/>
        </authorList>
    </citation>
    <scope>NUCLEOTIDE SEQUENCE [LARGE SCALE GENOMIC DNA]</scope>
    <source>
        <strain evidence="3 4">CIRM-BRFM 2984</strain>
    </source>
</reference>
<feature type="compositionally biased region" description="Acidic residues" evidence="1">
    <location>
        <begin position="132"/>
        <end position="156"/>
    </location>
</feature>
<protein>
    <recommendedName>
        <fullName evidence="2">KOW domain-containing protein</fullName>
    </recommendedName>
</protein>
<dbReference type="InterPro" id="IPR005825">
    <property type="entry name" value="Ribosomal_uL24_CS"/>
</dbReference>
<evidence type="ECO:0000313" key="4">
    <source>
        <dbReference type="Proteomes" id="UP001362999"/>
    </source>
</evidence>
<dbReference type="Proteomes" id="UP001362999">
    <property type="component" value="Unassembled WGS sequence"/>
</dbReference>
<organism evidence="3 4">
    <name type="scientific">Favolaschia claudopus</name>
    <dbReference type="NCBI Taxonomy" id="2862362"/>
    <lineage>
        <taxon>Eukaryota</taxon>
        <taxon>Fungi</taxon>
        <taxon>Dikarya</taxon>
        <taxon>Basidiomycota</taxon>
        <taxon>Agaricomycotina</taxon>
        <taxon>Agaricomycetes</taxon>
        <taxon>Agaricomycetidae</taxon>
        <taxon>Agaricales</taxon>
        <taxon>Marasmiineae</taxon>
        <taxon>Mycenaceae</taxon>
        <taxon>Favolaschia</taxon>
    </lineage>
</organism>
<dbReference type="GO" id="GO:0003735">
    <property type="term" value="F:structural constituent of ribosome"/>
    <property type="evidence" value="ECO:0007669"/>
    <property type="project" value="InterPro"/>
</dbReference>
<sequence length="1008" mass="113488">MAASRHPSPSIDIQVMKEVDTPMRPLDGVDGVSDLSGIEAQEQQSTSSGPRLYWGMPPHLQNEDLESQYPPSPPPSQKRKPTPLFFPDPRAPTPYIGQGVRETPFADDWETTSFDSPPPPKRRRVEAQLGDRDDDAEEEEEEEEERDEEEDEEEDYMQSFRQAAACSEASDVRRFLDVEAEEAGMSENSDDEESQADRDFLDDSENINPIDTTMPEPEPRSAAPSEPPSIIDDAMERRIQEVIASRAAQYRKEALAEMGQYHGWTVVREETVTREVVIHYQPSVHSATPAPRPKYAVDQNHDNGHALAAHRSQHAPVDPRLPRKLALALVEVKNPLKKGQWVRLGWGKDKGRLAFVIADNTLLAPDRKVPVLRITKARHRVHLITPADFLAATRTTPLAAYQGLLQQASYRELQVFARSNHVQLRRLIHTDMSPALRPGDRVVVVSGEYKGQSGFIARLKVNEGKEYARVIPAYDGEYVPDSLEAGIYLETTDLRRHALDFSFAFQVGDRVRTVDGKESGRVQSFDSYGTQVVLERNALGSSPAHVLDDVVRVWEVGDLVRVRWGHHERRAGYVVKVDERKGMVELYDLDRIDGAGCPERWEEERVFQVRAADIDFDFIGDTILYAPVDPVPQQAAHIQMDATSPAQALDVMSAHKDATGHYIGLEALVIAVGVTKGFRGRVTGVYNSQERADRLQRLKDQWAEIRRQEELSTREHERAERLRRIDMRGQNALAQAEKVHEGFLLTLRKAEAGETVQHIRIEDVVHEWTMVPLLKTRGMSERILRGNQVIETTQQQTALFPPPPRPLTPCPTPSGEPLWCADSLEPKLDGEEDGEWLCIPGLAMKRLDVIVVGVADVEALRPKVRELEGKRGYILVEQDIPSRGPKKRELKKIQKADKIDVYGATLCGVKHPLERKYVRPCRTAEDGRLLNELVERVVVVGGDVNQDLSKRGCYGFISPHIQYPHGFEVIAVEFGQGKFGLFHISSLCLAKNQSITLRDKVFGTTPRR</sequence>
<feature type="domain" description="KOW" evidence="2">
    <location>
        <begin position="435"/>
        <end position="462"/>
    </location>
</feature>
<feature type="compositionally biased region" description="Acidic residues" evidence="1">
    <location>
        <begin position="178"/>
        <end position="194"/>
    </location>
</feature>
<evidence type="ECO:0000313" key="3">
    <source>
        <dbReference type="EMBL" id="KAK7008192.1"/>
    </source>
</evidence>
<accession>A0AAW0AHL3</accession>
<feature type="domain" description="KOW" evidence="2">
    <location>
        <begin position="553"/>
        <end position="580"/>
    </location>
</feature>
<evidence type="ECO:0000259" key="2">
    <source>
        <dbReference type="SMART" id="SM00739"/>
    </source>
</evidence>
<feature type="domain" description="KOW" evidence="2">
    <location>
        <begin position="504"/>
        <end position="528"/>
    </location>
</feature>
<dbReference type="EMBL" id="JAWWNJ010000068">
    <property type="protein sequence ID" value="KAK7008192.1"/>
    <property type="molecule type" value="Genomic_DNA"/>
</dbReference>
<dbReference type="PROSITE" id="PS01108">
    <property type="entry name" value="RIBOSOMAL_L24"/>
    <property type="match status" value="1"/>
</dbReference>
<dbReference type="GO" id="GO:0005840">
    <property type="term" value="C:ribosome"/>
    <property type="evidence" value="ECO:0007669"/>
    <property type="project" value="InterPro"/>
</dbReference>